<evidence type="ECO:0000313" key="5">
    <source>
        <dbReference type="EMBL" id="OWK36443.1"/>
    </source>
</evidence>
<accession>A0A225D633</accession>
<evidence type="ECO:0000313" key="6">
    <source>
        <dbReference type="Proteomes" id="UP000214646"/>
    </source>
</evidence>
<gene>
    <name evidence="5" type="ORF">FRUB_09006</name>
</gene>
<dbReference type="InterPro" id="IPR029063">
    <property type="entry name" value="SAM-dependent_MTases_sf"/>
</dbReference>
<keyword evidence="3" id="KW-0949">S-adenosyl-L-methionine</keyword>
<comment type="caution">
    <text evidence="5">The sequence shown here is derived from an EMBL/GenBank/DDBJ whole genome shotgun (WGS) entry which is preliminary data.</text>
</comment>
<name>A0A225D633_9BACT</name>
<dbReference type="AlphaFoldDB" id="A0A225D633"/>
<dbReference type="PANTHER" id="PTHR43464:SF19">
    <property type="entry name" value="UBIQUINONE BIOSYNTHESIS O-METHYLTRANSFERASE, MITOCHONDRIAL"/>
    <property type="match status" value="1"/>
</dbReference>
<dbReference type="GO" id="GO:0032259">
    <property type="term" value="P:methylation"/>
    <property type="evidence" value="ECO:0007669"/>
    <property type="project" value="UniProtKB-KW"/>
</dbReference>
<dbReference type="PANTHER" id="PTHR43464">
    <property type="entry name" value="METHYLTRANSFERASE"/>
    <property type="match status" value="1"/>
</dbReference>
<evidence type="ECO:0000256" key="1">
    <source>
        <dbReference type="ARBA" id="ARBA00022603"/>
    </source>
</evidence>
<keyword evidence="1 5" id="KW-0489">Methyltransferase</keyword>
<evidence type="ECO:0000256" key="3">
    <source>
        <dbReference type="ARBA" id="ARBA00022691"/>
    </source>
</evidence>
<protein>
    <submittedName>
        <fullName evidence="5">Methyltransferase</fullName>
    </submittedName>
</protein>
<keyword evidence="2 5" id="KW-0808">Transferase</keyword>
<reference evidence="6" key="1">
    <citation type="submission" date="2017-06" db="EMBL/GenBank/DDBJ databases">
        <title>Genome analysis of Fimbriiglobus ruber SP5, the first member of the order Planctomycetales with confirmed chitinolytic capability.</title>
        <authorList>
            <person name="Ravin N.V."/>
            <person name="Rakitin A.L."/>
            <person name="Ivanova A.A."/>
            <person name="Beletsky A.V."/>
            <person name="Kulichevskaya I.S."/>
            <person name="Mardanov A.V."/>
            <person name="Dedysh S.N."/>
        </authorList>
    </citation>
    <scope>NUCLEOTIDE SEQUENCE [LARGE SCALE GENOMIC DNA]</scope>
    <source>
        <strain evidence="6">SP5</strain>
    </source>
</reference>
<evidence type="ECO:0000256" key="2">
    <source>
        <dbReference type="ARBA" id="ARBA00022679"/>
    </source>
</evidence>
<sequence length="372" mass="41356">MFAGLKQTAVWRLVRGAKRAVLAPRHDTSLVVDDCRATLTAVDPPIALEAGRSHHWRIRFENLGGTAWASAGSHPVQVVARWLTYTGQPFGNEHAVPLPSPVFPGEPKTFDIAIPTPAFVGDFTLVLDLAQSLGGPHFSTCVPQSQPLRVAVPVQGRRATDIDYHEVYRNANLAQNHWWVVGAYQTKEQYEKSSRERLGMLVANGLTPDSRVLDIGCGTGQMADALQNYLSDRGTYYGTDIGEEAIAFCHETFRRRDFVFRRGEMTRVPFGPEDGAFDLAIFFSVFTHTFIDESALLLAEAKRLLAPTGQILADVIVSPLVERGAGNRGEMIVNREHFLRTADMLGLSAVVVGVWPWNPQAERLMFRFRRKE</sequence>
<dbReference type="Gene3D" id="3.40.50.150">
    <property type="entry name" value="Vaccinia Virus protein VP39"/>
    <property type="match status" value="1"/>
</dbReference>
<dbReference type="GO" id="GO:0008757">
    <property type="term" value="F:S-adenosylmethionine-dependent methyltransferase activity"/>
    <property type="evidence" value="ECO:0007669"/>
    <property type="project" value="InterPro"/>
</dbReference>
<dbReference type="SUPFAM" id="SSF53335">
    <property type="entry name" value="S-adenosyl-L-methionine-dependent methyltransferases"/>
    <property type="match status" value="1"/>
</dbReference>
<dbReference type="Proteomes" id="UP000214646">
    <property type="component" value="Unassembled WGS sequence"/>
</dbReference>
<dbReference type="CDD" id="cd02440">
    <property type="entry name" value="AdoMet_MTases"/>
    <property type="match status" value="1"/>
</dbReference>
<dbReference type="InterPro" id="IPR013216">
    <property type="entry name" value="Methyltransf_11"/>
</dbReference>
<dbReference type="Pfam" id="PF08241">
    <property type="entry name" value="Methyltransf_11"/>
    <property type="match status" value="1"/>
</dbReference>
<organism evidence="5 6">
    <name type="scientific">Fimbriiglobus ruber</name>
    <dbReference type="NCBI Taxonomy" id="1908690"/>
    <lineage>
        <taxon>Bacteria</taxon>
        <taxon>Pseudomonadati</taxon>
        <taxon>Planctomycetota</taxon>
        <taxon>Planctomycetia</taxon>
        <taxon>Gemmatales</taxon>
        <taxon>Gemmataceae</taxon>
        <taxon>Fimbriiglobus</taxon>
    </lineage>
</organism>
<evidence type="ECO:0000259" key="4">
    <source>
        <dbReference type="Pfam" id="PF08241"/>
    </source>
</evidence>
<proteinExistence type="predicted"/>
<keyword evidence="6" id="KW-1185">Reference proteome</keyword>
<dbReference type="EMBL" id="NIDE01000017">
    <property type="protein sequence ID" value="OWK36443.1"/>
    <property type="molecule type" value="Genomic_DNA"/>
</dbReference>
<feature type="domain" description="Methyltransferase type 11" evidence="4">
    <location>
        <begin position="213"/>
        <end position="312"/>
    </location>
</feature>